<keyword evidence="1" id="KW-1133">Transmembrane helix</keyword>
<keyword evidence="1" id="KW-0812">Transmembrane</keyword>
<feature type="transmembrane region" description="Helical" evidence="1">
    <location>
        <begin position="96"/>
        <end position="123"/>
    </location>
</feature>
<proteinExistence type="predicted"/>
<reference evidence="2 3" key="1">
    <citation type="journal article" date="2015" name="Sci. Rep.">
        <title>The power of single molecule real-time sequencing technology in the de novo assembly of a eukaryotic genome.</title>
        <authorList>
            <person name="Sakai H."/>
            <person name="Naito K."/>
            <person name="Ogiso-Tanaka E."/>
            <person name="Takahashi Y."/>
            <person name="Iseki K."/>
            <person name="Muto C."/>
            <person name="Satou K."/>
            <person name="Teruya K."/>
            <person name="Shiroma A."/>
            <person name="Shimoji M."/>
            <person name="Hirano T."/>
            <person name="Itoh T."/>
            <person name="Kaga A."/>
            <person name="Tomooka N."/>
        </authorList>
    </citation>
    <scope>NUCLEOTIDE SEQUENCE [LARGE SCALE GENOMIC DNA]</scope>
    <source>
        <strain evidence="3">cv. Shumari</strain>
    </source>
</reference>
<protein>
    <submittedName>
        <fullName evidence="2">Uncharacterized protein</fullName>
    </submittedName>
</protein>
<dbReference type="Proteomes" id="UP000291084">
    <property type="component" value="Chromosome 7"/>
</dbReference>
<feature type="transmembrane region" description="Helical" evidence="1">
    <location>
        <begin position="54"/>
        <end position="76"/>
    </location>
</feature>
<evidence type="ECO:0000313" key="3">
    <source>
        <dbReference type="Proteomes" id="UP000291084"/>
    </source>
</evidence>
<dbReference type="AlphaFoldDB" id="A0A0S3SH50"/>
<gene>
    <name evidence="2" type="primary">Vigan.07G084100</name>
    <name evidence="2" type="ORF">VIGAN_07084100</name>
</gene>
<sequence length="136" mass="15434">RRESRSSCEATVKEAAAEYFHSKPSQNSSLVSKFNSKCAKCRVTFRLVMPQKSYTLHLILVLCNTPYNTSLSYPIISLSKPVTSLFQIYISSNTNYLTVFSLLCHSLDLWGLLLLWLTCLTLFPKIPSCLFNQISL</sequence>
<name>A0A0S3SH50_PHAAN</name>
<evidence type="ECO:0000256" key="1">
    <source>
        <dbReference type="SAM" id="Phobius"/>
    </source>
</evidence>
<accession>A0A0S3SH50</accession>
<evidence type="ECO:0000313" key="2">
    <source>
        <dbReference type="EMBL" id="BAT92165.1"/>
    </source>
</evidence>
<keyword evidence="1" id="KW-0472">Membrane</keyword>
<organism evidence="2 3">
    <name type="scientific">Vigna angularis var. angularis</name>
    <dbReference type="NCBI Taxonomy" id="157739"/>
    <lineage>
        <taxon>Eukaryota</taxon>
        <taxon>Viridiplantae</taxon>
        <taxon>Streptophyta</taxon>
        <taxon>Embryophyta</taxon>
        <taxon>Tracheophyta</taxon>
        <taxon>Spermatophyta</taxon>
        <taxon>Magnoliopsida</taxon>
        <taxon>eudicotyledons</taxon>
        <taxon>Gunneridae</taxon>
        <taxon>Pentapetalae</taxon>
        <taxon>rosids</taxon>
        <taxon>fabids</taxon>
        <taxon>Fabales</taxon>
        <taxon>Fabaceae</taxon>
        <taxon>Papilionoideae</taxon>
        <taxon>50 kb inversion clade</taxon>
        <taxon>NPAAA clade</taxon>
        <taxon>indigoferoid/millettioid clade</taxon>
        <taxon>Phaseoleae</taxon>
        <taxon>Vigna</taxon>
    </lineage>
</organism>
<dbReference type="EMBL" id="AP015040">
    <property type="protein sequence ID" value="BAT92165.1"/>
    <property type="molecule type" value="Genomic_DNA"/>
</dbReference>
<keyword evidence="3" id="KW-1185">Reference proteome</keyword>
<feature type="non-terminal residue" evidence="2">
    <location>
        <position position="1"/>
    </location>
</feature>